<dbReference type="EC" id="3.2.1.39" evidence="3"/>
<keyword evidence="4" id="KW-1003">Cell membrane</keyword>
<dbReference type="InterPro" id="IPR050732">
    <property type="entry name" value="Beta-glucan_modifiers"/>
</dbReference>
<evidence type="ECO:0000256" key="5">
    <source>
        <dbReference type="ARBA" id="ARBA00022801"/>
    </source>
</evidence>
<keyword evidence="9" id="KW-0961">Cell wall biogenesis/degradation</keyword>
<keyword evidence="5" id="KW-0378">Hydrolase</keyword>
<evidence type="ECO:0000256" key="7">
    <source>
        <dbReference type="ARBA" id="ARBA00023180"/>
    </source>
</evidence>
<keyword evidence="6" id="KW-0472">Membrane</keyword>
<evidence type="ECO:0000256" key="8">
    <source>
        <dbReference type="ARBA" id="ARBA00023277"/>
    </source>
</evidence>
<evidence type="ECO:0000256" key="4">
    <source>
        <dbReference type="ARBA" id="ARBA00022475"/>
    </source>
</evidence>
<evidence type="ECO:0000256" key="9">
    <source>
        <dbReference type="ARBA" id="ARBA00023316"/>
    </source>
</evidence>
<comment type="caution">
    <text evidence="11">The sequence shown here is derived from an EMBL/GenBank/DDBJ whole genome shotgun (WGS) entry which is preliminary data.</text>
</comment>
<dbReference type="EMBL" id="QXFT01001813">
    <property type="protein sequence ID" value="KAE9309809.1"/>
    <property type="molecule type" value="Genomic_DNA"/>
</dbReference>
<dbReference type="PANTHER" id="PTHR16631:SF17">
    <property type="entry name" value="GLUCAN ENDO-1,3-BETA-GLUCOSIDASE BTGC"/>
    <property type="match status" value="1"/>
</dbReference>
<dbReference type="GO" id="GO:0005886">
    <property type="term" value="C:plasma membrane"/>
    <property type="evidence" value="ECO:0007669"/>
    <property type="project" value="UniProtKB-SubCell"/>
</dbReference>
<keyword evidence="7" id="KW-0325">Glycoprotein</keyword>
<name>A0A6A4DM90_9STRA</name>
<evidence type="ECO:0000256" key="1">
    <source>
        <dbReference type="ARBA" id="ARBA00000382"/>
    </source>
</evidence>
<accession>A0A6A4DM90</accession>
<dbReference type="GO" id="GO:0000272">
    <property type="term" value="P:polysaccharide catabolic process"/>
    <property type="evidence" value="ECO:0007669"/>
    <property type="project" value="UniProtKB-KW"/>
</dbReference>
<protein>
    <recommendedName>
        <fullName evidence="3">glucan endo-1,3-beta-D-glucosidase</fullName>
        <ecNumber evidence="3">3.2.1.39</ecNumber>
    </recommendedName>
</protein>
<comment type="catalytic activity">
    <reaction evidence="1">
        <text>Hydrolysis of (1-&gt;3)-beta-D-glucosidic linkages in (1-&gt;3)-beta-D-glucans.</text>
        <dbReference type="EC" id="3.2.1.39"/>
    </reaction>
</comment>
<sequence>MANCRWLRVAGVDDWRRVSDLKWRLALSPVAVETLLPETAQDMTKINGLFAETAQDMTKIDALFAETKVIGQTFTVTTAAAASAAASARLSTGVCYASWYHTVVNWDVLANDMKKVVQHLSSTRTYEAQLSSMDTVDMAATAGLLVFMGAVVPPQPHRRRGQDRLLGYAWNPCAVEIVCGGSEDLRNVQHMSADGAWQLANAVENIGVNIYPFFTHGSQPSVQKLQAQWDQMKSMFGLNLLQLTETNYGRELRRQRSVSRTLTQYFMTMSTGGRSVKASHTGS</sequence>
<keyword evidence="10" id="KW-0624">Polysaccharide degradation</keyword>
<gene>
    <name evidence="11" type="ORF">PR003_g20427</name>
</gene>
<evidence type="ECO:0000313" key="11">
    <source>
        <dbReference type="EMBL" id="KAE9309809.1"/>
    </source>
</evidence>
<dbReference type="PANTHER" id="PTHR16631">
    <property type="entry name" value="GLUCAN 1,3-BETA-GLUCOSIDASE"/>
    <property type="match status" value="1"/>
</dbReference>
<dbReference type="Proteomes" id="UP000434957">
    <property type="component" value="Unassembled WGS sequence"/>
</dbReference>
<dbReference type="GO" id="GO:0042973">
    <property type="term" value="F:glucan endo-1,3-beta-D-glucosidase activity"/>
    <property type="evidence" value="ECO:0007669"/>
    <property type="project" value="UniProtKB-EC"/>
</dbReference>
<evidence type="ECO:0000256" key="6">
    <source>
        <dbReference type="ARBA" id="ARBA00023136"/>
    </source>
</evidence>
<evidence type="ECO:0000313" key="12">
    <source>
        <dbReference type="Proteomes" id="UP000434957"/>
    </source>
</evidence>
<dbReference type="AlphaFoldDB" id="A0A6A4DM90"/>
<proteinExistence type="predicted"/>
<dbReference type="GO" id="GO:0071555">
    <property type="term" value="P:cell wall organization"/>
    <property type="evidence" value="ECO:0007669"/>
    <property type="project" value="UniProtKB-KW"/>
</dbReference>
<organism evidence="11 12">
    <name type="scientific">Phytophthora rubi</name>
    <dbReference type="NCBI Taxonomy" id="129364"/>
    <lineage>
        <taxon>Eukaryota</taxon>
        <taxon>Sar</taxon>
        <taxon>Stramenopiles</taxon>
        <taxon>Oomycota</taxon>
        <taxon>Peronosporomycetes</taxon>
        <taxon>Peronosporales</taxon>
        <taxon>Peronosporaceae</taxon>
        <taxon>Phytophthora</taxon>
    </lineage>
</organism>
<reference evidence="11 12" key="1">
    <citation type="submission" date="2018-08" db="EMBL/GenBank/DDBJ databases">
        <title>Genomic investigation of the strawberry pathogen Phytophthora fragariae indicates pathogenicity is determined by transcriptional variation in three key races.</title>
        <authorList>
            <person name="Adams T.M."/>
            <person name="Armitage A.D."/>
            <person name="Sobczyk M.K."/>
            <person name="Bates H.J."/>
            <person name="Dunwell J.M."/>
            <person name="Nellist C.F."/>
            <person name="Harrison R.J."/>
        </authorList>
    </citation>
    <scope>NUCLEOTIDE SEQUENCE [LARGE SCALE GENOMIC DNA]</scope>
    <source>
        <strain evidence="11 12">SCRP333</strain>
    </source>
</reference>
<evidence type="ECO:0000256" key="3">
    <source>
        <dbReference type="ARBA" id="ARBA00012780"/>
    </source>
</evidence>
<keyword evidence="8" id="KW-0119">Carbohydrate metabolism</keyword>
<keyword evidence="12" id="KW-1185">Reference proteome</keyword>
<evidence type="ECO:0000256" key="10">
    <source>
        <dbReference type="ARBA" id="ARBA00023326"/>
    </source>
</evidence>
<evidence type="ECO:0000256" key="2">
    <source>
        <dbReference type="ARBA" id="ARBA00004236"/>
    </source>
</evidence>
<comment type="subcellular location">
    <subcellularLocation>
        <location evidence="2">Cell membrane</location>
    </subcellularLocation>
</comment>